<evidence type="ECO:0000256" key="11">
    <source>
        <dbReference type="ARBA" id="ARBA00023237"/>
    </source>
</evidence>
<protein>
    <submittedName>
        <fullName evidence="17">TonB-dependent receptor</fullName>
    </submittedName>
</protein>
<dbReference type="InterPro" id="IPR000531">
    <property type="entry name" value="Beta-barrel_TonB"/>
</dbReference>
<keyword evidence="6 14" id="KW-0732">Signal</keyword>
<evidence type="ECO:0000256" key="6">
    <source>
        <dbReference type="ARBA" id="ARBA00022729"/>
    </source>
</evidence>
<dbReference type="HOGENOM" id="CLU_010447_0_0_0"/>
<evidence type="ECO:0000259" key="15">
    <source>
        <dbReference type="Pfam" id="PF00593"/>
    </source>
</evidence>
<dbReference type="SUPFAM" id="SSF56935">
    <property type="entry name" value="Porins"/>
    <property type="match status" value="1"/>
</dbReference>
<feature type="domain" description="TonB-dependent receptor plug" evidence="16">
    <location>
        <begin position="66"/>
        <end position="160"/>
    </location>
</feature>
<keyword evidence="17" id="KW-0675">Receptor</keyword>
<dbReference type="InterPro" id="IPR036942">
    <property type="entry name" value="Beta-barrel_TonB_sf"/>
</dbReference>
<keyword evidence="18" id="KW-1185">Reference proteome</keyword>
<dbReference type="InterPro" id="IPR037066">
    <property type="entry name" value="Plug_dom_sf"/>
</dbReference>
<keyword evidence="5 12" id="KW-0812">Transmembrane</keyword>
<dbReference type="Gene3D" id="2.170.130.10">
    <property type="entry name" value="TonB-dependent receptor, plug domain"/>
    <property type="match status" value="1"/>
</dbReference>
<evidence type="ECO:0000256" key="8">
    <source>
        <dbReference type="ARBA" id="ARBA00023065"/>
    </source>
</evidence>
<evidence type="ECO:0000256" key="9">
    <source>
        <dbReference type="ARBA" id="ARBA00023077"/>
    </source>
</evidence>
<dbReference type="Pfam" id="PF07715">
    <property type="entry name" value="Plug"/>
    <property type="match status" value="1"/>
</dbReference>
<keyword evidence="11 12" id="KW-0998">Cell outer membrane</keyword>
<dbReference type="GO" id="GO:0009279">
    <property type="term" value="C:cell outer membrane"/>
    <property type="evidence" value="ECO:0007669"/>
    <property type="project" value="UniProtKB-SubCell"/>
</dbReference>
<dbReference type="RefSeq" id="WP_013042396.1">
    <property type="nucleotide sequence ID" value="NC_014008.1"/>
</dbReference>
<dbReference type="AlphaFoldDB" id="D5EPD5"/>
<keyword evidence="8" id="KW-0406">Ion transport</keyword>
<dbReference type="STRING" id="583355.Caka_0647"/>
<reference evidence="17 18" key="1">
    <citation type="journal article" date="2010" name="Stand. Genomic Sci.">
        <title>Complete genome sequence of Coraliomargarita akajimensis type strain (04OKA010-24).</title>
        <authorList>
            <person name="Mavromatis K."/>
            <person name="Abt B."/>
            <person name="Brambilla E."/>
            <person name="Lapidus A."/>
            <person name="Copeland A."/>
            <person name="Deshpande S."/>
            <person name="Nolan M."/>
            <person name="Lucas S."/>
            <person name="Tice H."/>
            <person name="Cheng J.F."/>
            <person name="Han C."/>
            <person name="Detter J.C."/>
            <person name="Woyke T."/>
            <person name="Goodwin L."/>
            <person name="Pitluck S."/>
            <person name="Held B."/>
            <person name="Brettin T."/>
            <person name="Tapia R."/>
            <person name="Ivanova N."/>
            <person name="Mikhailova N."/>
            <person name="Pati A."/>
            <person name="Liolios K."/>
            <person name="Chen A."/>
            <person name="Palaniappan K."/>
            <person name="Land M."/>
            <person name="Hauser L."/>
            <person name="Chang Y.J."/>
            <person name="Jeffries C.D."/>
            <person name="Rohde M."/>
            <person name="Goker M."/>
            <person name="Bristow J."/>
            <person name="Eisen J.A."/>
            <person name="Markowitz V."/>
            <person name="Hugenholtz P."/>
            <person name="Klenk H.P."/>
            <person name="Kyrpides N.C."/>
        </authorList>
    </citation>
    <scope>NUCLEOTIDE SEQUENCE [LARGE SCALE GENOMIC DNA]</scope>
    <source>
        <strain evidence="18">DSM 45221 / IAM 15411 / JCM 23193 / KCTC 12865</strain>
    </source>
</reference>
<keyword evidence="9 13" id="KW-0798">TonB box</keyword>
<evidence type="ECO:0000256" key="2">
    <source>
        <dbReference type="ARBA" id="ARBA00022448"/>
    </source>
</evidence>
<dbReference type="Pfam" id="PF00593">
    <property type="entry name" value="TonB_dep_Rec_b-barrel"/>
    <property type="match status" value="1"/>
</dbReference>
<keyword evidence="4" id="KW-0410">Iron transport</keyword>
<feature type="signal peptide" evidence="14">
    <location>
        <begin position="1"/>
        <end position="19"/>
    </location>
</feature>
<keyword evidence="2 12" id="KW-0813">Transport</keyword>
<proteinExistence type="inferred from homology"/>
<dbReference type="OrthoDB" id="127311at2"/>
<comment type="similarity">
    <text evidence="12 13">Belongs to the TonB-dependent receptor family.</text>
</comment>
<evidence type="ECO:0000259" key="16">
    <source>
        <dbReference type="Pfam" id="PF07715"/>
    </source>
</evidence>
<comment type="subcellular location">
    <subcellularLocation>
        <location evidence="1 12">Cell outer membrane</location>
        <topology evidence="1 12">Multi-pass membrane protein</topology>
    </subcellularLocation>
</comment>
<evidence type="ECO:0000256" key="5">
    <source>
        <dbReference type="ARBA" id="ARBA00022692"/>
    </source>
</evidence>
<feature type="chain" id="PRO_5003071332" evidence="14">
    <location>
        <begin position="20"/>
        <end position="807"/>
    </location>
</feature>
<keyword evidence="7" id="KW-0408">Iron</keyword>
<dbReference type="PANTHER" id="PTHR32552:SF68">
    <property type="entry name" value="FERRICHROME OUTER MEMBRANE TRANSPORTER_PHAGE RECEPTOR"/>
    <property type="match status" value="1"/>
</dbReference>
<organism evidence="17 18">
    <name type="scientific">Coraliomargarita akajimensis (strain DSM 45221 / IAM 15411 / JCM 23193 / KCTC 12865 / 04OKA010-24)</name>
    <dbReference type="NCBI Taxonomy" id="583355"/>
    <lineage>
        <taxon>Bacteria</taxon>
        <taxon>Pseudomonadati</taxon>
        <taxon>Verrucomicrobiota</taxon>
        <taxon>Opitutia</taxon>
        <taxon>Puniceicoccales</taxon>
        <taxon>Coraliomargaritaceae</taxon>
        <taxon>Coraliomargarita</taxon>
    </lineage>
</organism>
<dbReference type="PANTHER" id="PTHR32552">
    <property type="entry name" value="FERRICHROME IRON RECEPTOR-RELATED"/>
    <property type="match status" value="1"/>
</dbReference>
<keyword evidence="3 12" id="KW-1134">Transmembrane beta strand</keyword>
<dbReference type="InterPro" id="IPR039426">
    <property type="entry name" value="TonB-dep_rcpt-like"/>
</dbReference>
<evidence type="ECO:0000313" key="17">
    <source>
        <dbReference type="EMBL" id="ADE53672.1"/>
    </source>
</evidence>
<evidence type="ECO:0000256" key="1">
    <source>
        <dbReference type="ARBA" id="ARBA00004571"/>
    </source>
</evidence>
<accession>D5EPD5</accession>
<evidence type="ECO:0000256" key="7">
    <source>
        <dbReference type="ARBA" id="ARBA00023004"/>
    </source>
</evidence>
<evidence type="ECO:0000256" key="3">
    <source>
        <dbReference type="ARBA" id="ARBA00022452"/>
    </source>
</evidence>
<evidence type="ECO:0000256" key="13">
    <source>
        <dbReference type="RuleBase" id="RU003357"/>
    </source>
</evidence>
<feature type="domain" description="TonB-dependent receptor-like beta-barrel" evidence="15">
    <location>
        <begin position="337"/>
        <end position="772"/>
    </location>
</feature>
<dbReference type="eggNOG" id="COG4774">
    <property type="taxonomic scope" value="Bacteria"/>
</dbReference>
<dbReference type="Gene3D" id="2.40.170.20">
    <property type="entry name" value="TonB-dependent receptor, beta-barrel domain"/>
    <property type="match status" value="1"/>
</dbReference>
<evidence type="ECO:0000256" key="4">
    <source>
        <dbReference type="ARBA" id="ARBA00022496"/>
    </source>
</evidence>
<sequence>MKTYVHLTLSCLSALQLLAADEDSQQPAEVHELDDFVVSAPVPEDDKILPTSRPFSSVYGTDMSILDTPRNVTIISRAQLDDVSIKDTRDFSKLTSSSYTGSNFGAPTTPSLRGQTADTLINGMRKGLTNNGNGLPLNFNSVESVNILKGPPSVMIGASQYVGGYVDYITKRPQFNNSGYLQVTVDTEGLRVAQLDQNLKLSEELAMRFSLTGEDSDDYYWDDYYRKTTALYGALTWLPSDSYQLELNAEFFKANYTENWGLNRPTQDLVDNRTYVTGTGSVGVWSFGSVVPTGTAEINRTKRLHGDGDDSNGEYLALQAIQTIETESNLEIVNNTLFQYRDRDTYSSYQYTEVLRDNYRIENRTEVRSEFAPFGFLNKLNTGLNLSYQDVWAVNDFFNEPANAWDLYNQDYSAIGLTDADVGLGFNTFPVYGESPRGKLSFRPGSTSANYDLDGDGTADVFGNGDSNDSQTGTVGIFLQNQIELHDRLSLLVGGRLDYVYVESSDPMHAHMIRYLSQQNPGTDYSGILKAEDSHGDFVPNLNAGVVYKLTDKHRLYANYNYSESIPIGLGGGVPLDPGSGKLDGDAFDVESQLVEGGYKASLLDDRMFYSATLFYQTRTEPQSQGPDNRIVAKGFETELSFQAASNVYFVFGYSYIDSATKNGVVATPTPISATSESFYGTLPNFSGYDARTPGVPENLFNGLVSYALSEHLTTTLGFVISSPMDLGYNVPAQYTSDGQNWTTAEIPWQYSIDWGIRYETLRWALGLKVLNVTDEKNWGVANPIYGNDSIYAELPRRLELTGTLKW</sequence>
<evidence type="ECO:0000313" key="18">
    <source>
        <dbReference type="Proteomes" id="UP000000925"/>
    </source>
</evidence>
<evidence type="ECO:0000256" key="12">
    <source>
        <dbReference type="PROSITE-ProRule" id="PRU01360"/>
    </source>
</evidence>
<evidence type="ECO:0000256" key="10">
    <source>
        <dbReference type="ARBA" id="ARBA00023136"/>
    </source>
</evidence>
<dbReference type="PROSITE" id="PS52016">
    <property type="entry name" value="TONB_DEPENDENT_REC_3"/>
    <property type="match status" value="1"/>
</dbReference>
<gene>
    <name evidence="17" type="ordered locus">Caka_0647</name>
</gene>
<dbReference type="Proteomes" id="UP000000925">
    <property type="component" value="Chromosome"/>
</dbReference>
<dbReference type="EMBL" id="CP001998">
    <property type="protein sequence ID" value="ADE53672.1"/>
    <property type="molecule type" value="Genomic_DNA"/>
</dbReference>
<dbReference type="KEGG" id="caa:Caka_0647"/>
<evidence type="ECO:0000256" key="14">
    <source>
        <dbReference type="SAM" id="SignalP"/>
    </source>
</evidence>
<keyword evidence="10 12" id="KW-0472">Membrane</keyword>
<dbReference type="GO" id="GO:0015344">
    <property type="term" value="F:siderophore uptake transmembrane transporter activity"/>
    <property type="evidence" value="ECO:0007669"/>
    <property type="project" value="TreeGrafter"/>
</dbReference>
<dbReference type="InterPro" id="IPR012910">
    <property type="entry name" value="Plug_dom"/>
</dbReference>
<name>D5EPD5_CORAD</name>